<dbReference type="Proteomes" id="UP000294599">
    <property type="component" value="Unassembled WGS sequence"/>
</dbReference>
<keyword evidence="3" id="KW-1185">Reference proteome</keyword>
<proteinExistence type="predicted"/>
<dbReference type="OrthoDB" id="9782977at2"/>
<evidence type="ECO:0000313" key="2">
    <source>
        <dbReference type="EMBL" id="TCS95127.1"/>
    </source>
</evidence>
<name>A0A4V2UVB1_9GAMM</name>
<dbReference type="EMBL" id="SMAF01000020">
    <property type="protein sequence ID" value="TCS95127.1"/>
    <property type="molecule type" value="Genomic_DNA"/>
</dbReference>
<dbReference type="InterPro" id="IPR021109">
    <property type="entry name" value="Peptidase_aspartic_dom_sf"/>
</dbReference>
<dbReference type="RefSeq" id="WP_123521230.1">
    <property type="nucleotide sequence ID" value="NZ_JBHLWF010000082.1"/>
</dbReference>
<evidence type="ECO:0000259" key="1">
    <source>
        <dbReference type="Pfam" id="PF05618"/>
    </source>
</evidence>
<dbReference type="PANTHER" id="PTHR38037">
    <property type="entry name" value="ZN_PROTEASE DOMAIN-CONTAINING PROTEIN"/>
    <property type="match status" value="1"/>
</dbReference>
<sequence>MSTDFRLAGWREWLALPDLGIPAIRAKLDTGARSSALHVDDMTLIERGGQRRVRFALRPGLDLERVEKEAEVIDIRPVTDSGGRTRERPFIRTTLQLADGAHWPIEMNLTNRADMLFPMLLGRTAMAGRLAVDPAQSFLLGRPEPR</sequence>
<dbReference type="AlphaFoldDB" id="A0A4V2UVB1"/>
<comment type="caution">
    <text evidence="2">The sequence shown here is derived from an EMBL/GenBank/DDBJ whole genome shotgun (WGS) entry which is preliminary data.</text>
</comment>
<dbReference type="Pfam" id="PF05618">
    <property type="entry name" value="Zn_protease"/>
    <property type="match status" value="1"/>
</dbReference>
<dbReference type="Gene3D" id="2.40.70.10">
    <property type="entry name" value="Acid Proteases"/>
    <property type="match status" value="1"/>
</dbReference>
<protein>
    <recommendedName>
        <fullName evidence="1">Retropepsin-like aspartic endopeptidase domain-containing protein</fullName>
    </recommendedName>
</protein>
<evidence type="ECO:0000313" key="3">
    <source>
        <dbReference type="Proteomes" id="UP000294599"/>
    </source>
</evidence>
<dbReference type="SUPFAM" id="SSF50630">
    <property type="entry name" value="Acid proteases"/>
    <property type="match status" value="1"/>
</dbReference>
<gene>
    <name evidence="2" type="ORF">EDC25_12016</name>
</gene>
<reference evidence="2 3" key="1">
    <citation type="submission" date="2019-03" db="EMBL/GenBank/DDBJ databases">
        <title>Genomic Encyclopedia of Type Strains, Phase IV (KMG-IV): sequencing the most valuable type-strain genomes for metagenomic binning, comparative biology and taxonomic classification.</title>
        <authorList>
            <person name="Goeker M."/>
        </authorList>
    </citation>
    <scope>NUCLEOTIDE SEQUENCE [LARGE SCALE GENOMIC DNA]</scope>
    <source>
        <strain evidence="2 3">DSM 21944</strain>
    </source>
</reference>
<feature type="domain" description="Retropepsin-like aspartic endopeptidase" evidence="1">
    <location>
        <begin position="8"/>
        <end position="140"/>
    </location>
</feature>
<dbReference type="InterPro" id="IPR008503">
    <property type="entry name" value="Asp_endopeptidase"/>
</dbReference>
<accession>A0A4V2UVB1</accession>
<organism evidence="2 3">
    <name type="scientific">Pseudofulvimonas gallinarii</name>
    <dbReference type="NCBI Taxonomy" id="634155"/>
    <lineage>
        <taxon>Bacteria</taxon>
        <taxon>Pseudomonadati</taxon>
        <taxon>Pseudomonadota</taxon>
        <taxon>Gammaproteobacteria</taxon>
        <taxon>Lysobacterales</taxon>
        <taxon>Rhodanobacteraceae</taxon>
        <taxon>Pseudofulvimonas</taxon>
    </lineage>
</organism>
<dbReference type="PANTHER" id="PTHR38037:SF1">
    <property type="entry name" value="ATP-DEPENDENT ZINC PROTEASE DOMAIN-CONTAINING PROTEIN-RELATED"/>
    <property type="match status" value="1"/>
</dbReference>